<name>J9FTG5_9ZZZZ</name>
<proteinExistence type="predicted"/>
<organism evidence="1">
    <name type="scientific">gut metagenome</name>
    <dbReference type="NCBI Taxonomy" id="749906"/>
    <lineage>
        <taxon>unclassified sequences</taxon>
        <taxon>metagenomes</taxon>
        <taxon>organismal metagenomes</taxon>
    </lineage>
</organism>
<dbReference type="EMBL" id="AMCI01004356">
    <property type="protein sequence ID" value="EJW98246.1"/>
    <property type="molecule type" value="Genomic_DNA"/>
</dbReference>
<accession>J9FTG5</accession>
<protein>
    <submittedName>
        <fullName evidence="1">Uncharacterized protein</fullName>
    </submittedName>
</protein>
<reference evidence="1" key="1">
    <citation type="journal article" date="2012" name="PLoS ONE">
        <title>Gene sets for utilization of primary and secondary nutrition supplies in the distal gut of endangered iberian lynx.</title>
        <authorList>
            <person name="Alcaide M."/>
            <person name="Messina E."/>
            <person name="Richter M."/>
            <person name="Bargiela R."/>
            <person name="Peplies J."/>
            <person name="Huws S.A."/>
            <person name="Newbold C.J."/>
            <person name="Golyshin P.N."/>
            <person name="Simon M.A."/>
            <person name="Lopez G."/>
            <person name="Yakimov M.M."/>
            <person name="Ferrer M."/>
        </authorList>
    </citation>
    <scope>NUCLEOTIDE SEQUENCE</scope>
</reference>
<gene>
    <name evidence="1" type="ORF">EVA_13646</name>
</gene>
<comment type="caution">
    <text evidence="1">The sequence shown here is derived from an EMBL/GenBank/DDBJ whole genome shotgun (WGS) entry which is preliminary data.</text>
</comment>
<evidence type="ECO:0000313" key="1">
    <source>
        <dbReference type="EMBL" id="EJW98246.1"/>
    </source>
</evidence>
<dbReference type="AlphaFoldDB" id="J9FTG5"/>
<sequence length="178" mass="20007">MGIHRAAVTEIIIAPNTVQQIIPAENLVAVLGQRPQKLHLFFRQRHLLVSNTHIIFIKVNVEPAILQHISPGLLLHIYPAHNSTHSGHNLAGRKRLDYIIVSANIQAHNLVIILASGGNHNNRHHRNAPQLAAHLKAINLRHHNIQKHHLYFLLLLKKQSRASRPSRAMTGSQPSFFA</sequence>